<dbReference type="AlphaFoldDB" id="A0A852WDL2"/>
<dbReference type="RefSeq" id="WP_179421506.1">
    <property type="nucleotide sequence ID" value="NZ_JACCAB010000001.1"/>
</dbReference>
<dbReference type="EMBL" id="JACCAB010000001">
    <property type="protein sequence ID" value="NYG07118.1"/>
    <property type="molecule type" value="Genomic_DNA"/>
</dbReference>
<dbReference type="Pfam" id="PF04120">
    <property type="entry name" value="Iron_permease"/>
    <property type="match status" value="1"/>
</dbReference>
<dbReference type="GO" id="GO:0055085">
    <property type="term" value="P:transmembrane transport"/>
    <property type="evidence" value="ECO:0007669"/>
    <property type="project" value="InterPro"/>
</dbReference>
<feature type="transmembrane region" description="Helical" evidence="1">
    <location>
        <begin position="7"/>
        <end position="27"/>
    </location>
</feature>
<keyword evidence="1" id="KW-1133">Transmembrane helix</keyword>
<organism evidence="2 3">
    <name type="scientific">Pedococcus badiiscoriae</name>
    <dbReference type="NCBI Taxonomy" id="642776"/>
    <lineage>
        <taxon>Bacteria</taxon>
        <taxon>Bacillati</taxon>
        <taxon>Actinomycetota</taxon>
        <taxon>Actinomycetes</taxon>
        <taxon>Micrococcales</taxon>
        <taxon>Intrasporangiaceae</taxon>
        <taxon>Pedococcus</taxon>
    </lineage>
</organism>
<protein>
    <submittedName>
        <fullName evidence="2">Low affinity Fe/Cu permease</fullName>
    </submittedName>
</protein>
<comment type="caution">
    <text evidence="2">The sequence shown here is derived from an EMBL/GenBank/DDBJ whole genome shotgun (WGS) entry which is preliminary data.</text>
</comment>
<feature type="transmembrane region" description="Helical" evidence="1">
    <location>
        <begin position="33"/>
        <end position="50"/>
    </location>
</feature>
<evidence type="ECO:0000256" key="1">
    <source>
        <dbReference type="SAM" id="Phobius"/>
    </source>
</evidence>
<gene>
    <name evidence="2" type="ORF">BJ986_001605</name>
</gene>
<proteinExistence type="predicted"/>
<keyword evidence="3" id="KW-1185">Reference proteome</keyword>
<evidence type="ECO:0000313" key="2">
    <source>
        <dbReference type="EMBL" id="NYG07118.1"/>
    </source>
</evidence>
<keyword evidence="1" id="KW-0472">Membrane</keyword>
<dbReference type="Proteomes" id="UP000573599">
    <property type="component" value="Unassembled WGS sequence"/>
</dbReference>
<name>A0A852WDL2_9MICO</name>
<dbReference type="InterPro" id="IPR007251">
    <property type="entry name" value="Iron_permease_Fet4"/>
</dbReference>
<accession>A0A852WDL2</accession>
<evidence type="ECO:0000313" key="3">
    <source>
        <dbReference type="Proteomes" id="UP000573599"/>
    </source>
</evidence>
<sequence>MAARPLVGSGVVAAVVAWVVFSTVFKFPSRLELVFQTLVSAVTLVMVFVIQHTQSREQAATQRKLDEILRALPGADKAMVTLEEAPDAELEAARLTHREVRGTHE</sequence>
<reference evidence="2 3" key="1">
    <citation type="submission" date="2020-07" db="EMBL/GenBank/DDBJ databases">
        <title>Sequencing the genomes of 1000 actinobacteria strains.</title>
        <authorList>
            <person name="Klenk H.-P."/>
        </authorList>
    </citation>
    <scope>NUCLEOTIDE SEQUENCE [LARGE SCALE GENOMIC DNA]</scope>
    <source>
        <strain evidence="2 3">DSM 23987</strain>
    </source>
</reference>
<keyword evidence="1" id="KW-0812">Transmembrane</keyword>